<dbReference type="PANTHER" id="PTHR10642:SF26">
    <property type="entry name" value="RIBONUCLEASE H1"/>
    <property type="match status" value="1"/>
</dbReference>
<dbReference type="Proteomes" id="UP000708208">
    <property type="component" value="Unassembled WGS sequence"/>
</dbReference>
<dbReference type="AlphaFoldDB" id="A0A8J2NVI1"/>
<dbReference type="EMBL" id="CAJVCH010035974">
    <property type="protein sequence ID" value="CAG7716104.1"/>
    <property type="molecule type" value="Genomic_DNA"/>
</dbReference>
<reference evidence="8" key="1">
    <citation type="submission" date="2021-06" db="EMBL/GenBank/DDBJ databases">
        <authorList>
            <person name="Hodson N. C."/>
            <person name="Mongue J. A."/>
            <person name="Jaron S. K."/>
        </authorList>
    </citation>
    <scope>NUCLEOTIDE SEQUENCE</scope>
</reference>
<gene>
    <name evidence="8" type="ORF">AFUS01_LOCUS5633</name>
</gene>
<keyword evidence="9" id="KW-1185">Reference proteome</keyword>
<organism evidence="8 9">
    <name type="scientific">Allacma fusca</name>
    <dbReference type="NCBI Taxonomy" id="39272"/>
    <lineage>
        <taxon>Eukaryota</taxon>
        <taxon>Metazoa</taxon>
        <taxon>Ecdysozoa</taxon>
        <taxon>Arthropoda</taxon>
        <taxon>Hexapoda</taxon>
        <taxon>Collembola</taxon>
        <taxon>Symphypleona</taxon>
        <taxon>Sminthuridae</taxon>
        <taxon>Allacma</taxon>
    </lineage>
</organism>
<evidence type="ECO:0000259" key="7">
    <source>
        <dbReference type="PROSITE" id="PS50879"/>
    </source>
</evidence>
<dbReference type="CDD" id="cd09280">
    <property type="entry name" value="RNase_HI_eukaryote_like"/>
    <property type="match status" value="1"/>
</dbReference>
<keyword evidence="6" id="KW-0378">Hydrolase</keyword>
<keyword evidence="5" id="KW-0255">Endonuclease</keyword>
<dbReference type="Pfam" id="PF00075">
    <property type="entry name" value="RNase_H"/>
    <property type="match status" value="1"/>
</dbReference>
<keyword evidence="4" id="KW-0479">Metal-binding</keyword>
<evidence type="ECO:0000256" key="3">
    <source>
        <dbReference type="ARBA" id="ARBA00022722"/>
    </source>
</evidence>
<dbReference type="InterPro" id="IPR002156">
    <property type="entry name" value="RNaseH_domain"/>
</dbReference>
<dbReference type="InterPro" id="IPR050092">
    <property type="entry name" value="RNase_H"/>
</dbReference>
<evidence type="ECO:0000256" key="5">
    <source>
        <dbReference type="ARBA" id="ARBA00022759"/>
    </source>
</evidence>
<name>A0A8J2NVI1_9HEXA</name>
<protein>
    <recommendedName>
        <fullName evidence="2">ribonuclease H</fullName>
        <ecNumber evidence="2">3.1.26.4</ecNumber>
    </recommendedName>
</protein>
<feature type="non-terminal residue" evidence="8">
    <location>
        <position position="1"/>
    </location>
</feature>
<dbReference type="PANTHER" id="PTHR10642">
    <property type="entry name" value="RIBONUCLEASE H1"/>
    <property type="match status" value="1"/>
</dbReference>
<feature type="domain" description="RNase H type-1" evidence="7">
    <location>
        <begin position="9"/>
        <end position="155"/>
    </location>
</feature>
<proteinExistence type="predicted"/>
<evidence type="ECO:0000256" key="4">
    <source>
        <dbReference type="ARBA" id="ARBA00022723"/>
    </source>
</evidence>
<comment type="catalytic activity">
    <reaction evidence="1">
        <text>Endonucleolytic cleavage to 5'-phosphomonoester.</text>
        <dbReference type="EC" id="3.1.26.4"/>
    </reaction>
</comment>
<accession>A0A8J2NVI1</accession>
<evidence type="ECO:0000256" key="6">
    <source>
        <dbReference type="ARBA" id="ARBA00022801"/>
    </source>
</evidence>
<dbReference type="EC" id="3.1.26.4" evidence="2"/>
<evidence type="ECO:0000313" key="9">
    <source>
        <dbReference type="Proteomes" id="UP000708208"/>
    </source>
</evidence>
<comment type="caution">
    <text evidence="8">The sequence shown here is derived from an EMBL/GenBank/DDBJ whole genome shotgun (WGS) entry which is preliminary data.</text>
</comment>
<evidence type="ECO:0000256" key="1">
    <source>
        <dbReference type="ARBA" id="ARBA00000077"/>
    </source>
</evidence>
<dbReference type="PROSITE" id="PS50879">
    <property type="entry name" value="RNASE_H_1"/>
    <property type="match status" value="1"/>
</dbReference>
<dbReference type="GO" id="GO:0043137">
    <property type="term" value="P:DNA replication, removal of RNA primer"/>
    <property type="evidence" value="ECO:0007669"/>
    <property type="project" value="TreeGrafter"/>
</dbReference>
<dbReference type="GO" id="GO:0003676">
    <property type="term" value="F:nucleic acid binding"/>
    <property type="evidence" value="ECO:0007669"/>
    <property type="project" value="InterPro"/>
</dbReference>
<sequence>MSWACMRNEEGFVICYTDGACSFNGQKGAQAGIGVYFGRHHMWNISDSLKPPYAQTNNSAEIQAAVAAIRRARLNGEYKLEIRSDSILLVRGMNVRIYTWMQNGWRTSEGHLVINRKDFWDVMNEVNLMQRVEFVYVPREKNGDADKLAKYGANC</sequence>
<evidence type="ECO:0000256" key="2">
    <source>
        <dbReference type="ARBA" id="ARBA00012180"/>
    </source>
</evidence>
<evidence type="ECO:0000313" key="8">
    <source>
        <dbReference type="EMBL" id="CAG7716104.1"/>
    </source>
</evidence>
<dbReference type="GO" id="GO:0046872">
    <property type="term" value="F:metal ion binding"/>
    <property type="evidence" value="ECO:0007669"/>
    <property type="project" value="UniProtKB-KW"/>
</dbReference>
<dbReference type="GO" id="GO:0004523">
    <property type="term" value="F:RNA-DNA hybrid ribonuclease activity"/>
    <property type="evidence" value="ECO:0007669"/>
    <property type="project" value="UniProtKB-EC"/>
</dbReference>
<dbReference type="OrthoDB" id="407198at2759"/>
<keyword evidence="3" id="KW-0540">Nuclease</keyword>